<feature type="domain" description="HTH APSES-type" evidence="2">
    <location>
        <begin position="107"/>
        <end position="225"/>
    </location>
</feature>
<dbReference type="GO" id="GO:0000981">
    <property type="term" value="F:DNA-binding transcription factor activity, RNA polymerase II-specific"/>
    <property type="evidence" value="ECO:0007669"/>
    <property type="project" value="UniProtKB-ARBA"/>
</dbReference>
<dbReference type="Proteomes" id="UP001172102">
    <property type="component" value="Unassembled WGS sequence"/>
</dbReference>
<protein>
    <recommendedName>
        <fullName evidence="2">HTH APSES-type domain-containing protein</fullName>
    </recommendedName>
</protein>
<evidence type="ECO:0000313" key="3">
    <source>
        <dbReference type="EMBL" id="KAK0714855.1"/>
    </source>
</evidence>
<dbReference type="GO" id="GO:0033309">
    <property type="term" value="C:SBF transcription complex"/>
    <property type="evidence" value="ECO:0007669"/>
    <property type="project" value="TreeGrafter"/>
</dbReference>
<dbReference type="Gene3D" id="3.10.260.10">
    <property type="entry name" value="Transcription regulator HTH, APSES-type DNA-binding domain"/>
    <property type="match status" value="1"/>
</dbReference>
<comment type="caution">
    <text evidence="3">The sequence shown here is derived from an EMBL/GenBank/DDBJ whole genome shotgun (WGS) entry which is preliminary data.</text>
</comment>
<organism evidence="3 4">
    <name type="scientific">Lasiosphaeris hirsuta</name>
    <dbReference type="NCBI Taxonomy" id="260670"/>
    <lineage>
        <taxon>Eukaryota</taxon>
        <taxon>Fungi</taxon>
        <taxon>Dikarya</taxon>
        <taxon>Ascomycota</taxon>
        <taxon>Pezizomycotina</taxon>
        <taxon>Sordariomycetes</taxon>
        <taxon>Sordariomycetidae</taxon>
        <taxon>Sordariales</taxon>
        <taxon>Lasiosphaeriaceae</taxon>
        <taxon>Lasiosphaeris</taxon>
    </lineage>
</organism>
<dbReference type="AlphaFoldDB" id="A0AA40AFF9"/>
<dbReference type="GO" id="GO:0030907">
    <property type="term" value="C:MBF transcription complex"/>
    <property type="evidence" value="ECO:0007669"/>
    <property type="project" value="TreeGrafter"/>
</dbReference>
<feature type="region of interest" description="Disordered" evidence="1">
    <location>
        <begin position="1"/>
        <end position="26"/>
    </location>
</feature>
<feature type="region of interest" description="Disordered" evidence="1">
    <location>
        <begin position="511"/>
        <end position="557"/>
    </location>
</feature>
<dbReference type="PANTHER" id="PTHR43828">
    <property type="entry name" value="ASPARAGINASE"/>
    <property type="match status" value="1"/>
</dbReference>
<evidence type="ECO:0000313" key="4">
    <source>
        <dbReference type="Proteomes" id="UP001172102"/>
    </source>
</evidence>
<sequence>MLSLASLLNPDPSRAPLPTSRPALDPPVPQAISLAYESAQTTEDIGRSNMAKESKGLGKSRARGVVNFYPFEDLDEASLQQIRKFRVQPFGSILESSRRIPYNSGKKDFYQKTGRESFEVFHYDFRLPDDETVYTVMWDYTVGLVRMTPFFKCCRYSKTTPAKMLNQNPGLRDITHSITGGAIKAQGYWMPFACAKAVCATFCYKISGALIPIFGPSFPSECITPDSPFYARMVISQDIIDTSTREADRFHKVYTAHSFSPTPRLTGSISPLPPRRHHRMADSYDYSADDEFHRRLGRGMFVDSPYGTGTDTDVDMYPRAEIRGRYGYAGMPPARSTGVPPTMAIPRSAAAHTPAWAPVVVTQQPPPLQRIPNHFGGEISSAASSPRGTPNPWLTAIPRLPPRHDGCHPQYNHPRPAPPALQDAPGFSGPARRRHRPGKRDFGHINVDDEYDASESQYESSPRGHGGRDERDDCGETMASQSPIGLDARSNRPEAEKDAALMLMNLRVRGPSWDKESRDGLVSSPDVMESPPQLPPLAEGVTTDESHRAKRRRAMLV</sequence>
<accession>A0AA40AFF9</accession>
<evidence type="ECO:0000259" key="2">
    <source>
        <dbReference type="PROSITE" id="PS51299"/>
    </source>
</evidence>
<dbReference type="InterPro" id="IPR003163">
    <property type="entry name" value="Tscrpt_reg_HTH_APSES-type"/>
</dbReference>
<reference evidence="3" key="1">
    <citation type="submission" date="2023-06" db="EMBL/GenBank/DDBJ databases">
        <title>Genome-scale phylogeny and comparative genomics of the fungal order Sordariales.</title>
        <authorList>
            <consortium name="Lawrence Berkeley National Laboratory"/>
            <person name="Hensen N."/>
            <person name="Bonometti L."/>
            <person name="Westerberg I."/>
            <person name="Brannstrom I.O."/>
            <person name="Guillou S."/>
            <person name="Cros-Aarteil S."/>
            <person name="Calhoun S."/>
            <person name="Haridas S."/>
            <person name="Kuo A."/>
            <person name="Mondo S."/>
            <person name="Pangilinan J."/>
            <person name="Riley R."/>
            <person name="Labutti K."/>
            <person name="Andreopoulos B."/>
            <person name="Lipzen A."/>
            <person name="Chen C."/>
            <person name="Yanf M."/>
            <person name="Daum C."/>
            <person name="Ng V."/>
            <person name="Clum A."/>
            <person name="Steindorff A."/>
            <person name="Ohm R."/>
            <person name="Martin F."/>
            <person name="Silar P."/>
            <person name="Natvig D."/>
            <person name="Lalanne C."/>
            <person name="Gautier V."/>
            <person name="Ament-Velasquez S.L."/>
            <person name="Kruys A."/>
            <person name="Hutchinson M.I."/>
            <person name="Powell A.J."/>
            <person name="Barry K."/>
            <person name="Miller A.N."/>
            <person name="Grigoriev I.V."/>
            <person name="Debuchy R."/>
            <person name="Gladieux P."/>
            <person name="Thoren M.H."/>
            <person name="Johannesson H."/>
        </authorList>
    </citation>
    <scope>NUCLEOTIDE SEQUENCE</scope>
    <source>
        <strain evidence="3">SMH4607-1</strain>
    </source>
</reference>
<dbReference type="EMBL" id="JAUKUA010000004">
    <property type="protein sequence ID" value="KAK0714855.1"/>
    <property type="molecule type" value="Genomic_DNA"/>
</dbReference>
<dbReference type="InterPro" id="IPR036887">
    <property type="entry name" value="HTH_APSES_sf"/>
</dbReference>
<dbReference type="PANTHER" id="PTHR43828:SF5">
    <property type="entry name" value="TRANSCRIPTIONAL REPRESSOR XBP1"/>
    <property type="match status" value="1"/>
</dbReference>
<gene>
    <name evidence="3" type="ORF">B0H67DRAFT_644675</name>
</gene>
<proteinExistence type="predicted"/>
<feature type="region of interest" description="Disordered" evidence="1">
    <location>
        <begin position="375"/>
        <end position="493"/>
    </location>
</feature>
<dbReference type="GO" id="GO:0003677">
    <property type="term" value="F:DNA binding"/>
    <property type="evidence" value="ECO:0007669"/>
    <property type="project" value="InterPro"/>
</dbReference>
<dbReference type="InterPro" id="IPR051642">
    <property type="entry name" value="SWI6-like"/>
</dbReference>
<name>A0AA40AFF9_9PEZI</name>
<dbReference type="SUPFAM" id="SSF54616">
    <property type="entry name" value="DNA-binding domain of Mlu1-box binding protein MBP1"/>
    <property type="match status" value="1"/>
</dbReference>
<feature type="compositionally biased region" description="Basic residues" evidence="1">
    <location>
        <begin position="548"/>
        <end position="557"/>
    </location>
</feature>
<evidence type="ECO:0000256" key="1">
    <source>
        <dbReference type="SAM" id="MobiDB-lite"/>
    </source>
</evidence>
<dbReference type="PROSITE" id="PS51299">
    <property type="entry name" value="HTH_APSES"/>
    <property type="match status" value="1"/>
</dbReference>
<keyword evidence="4" id="KW-1185">Reference proteome</keyword>